<evidence type="ECO:0000313" key="5">
    <source>
        <dbReference type="Proteomes" id="UP000295132"/>
    </source>
</evidence>
<dbReference type="PANTHER" id="PTHR37313:SF2">
    <property type="entry name" value="UPF0749 PROTEIN YLXX"/>
    <property type="match status" value="1"/>
</dbReference>
<gene>
    <name evidence="4" type="ORF">E2K98_01310</name>
    <name evidence="3" type="ORF">RCG21_11010</name>
</gene>
<comment type="caution">
    <text evidence="4">The sequence shown here is derived from an EMBL/GenBank/DDBJ whole genome shotgun (WGS) entry which is preliminary data.</text>
</comment>
<dbReference type="PANTHER" id="PTHR37313">
    <property type="entry name" value="UPF0749 PROTEIN RV1825"/>
    <property type="match status" value="1"/>
</dbReference>
<keyword evidence="2" id="KW-1133">Transmembrane helix</keyword>
<accession>A0A4R5W1H6</accession>
<dbReference type="EMBL" id="SMYO01000001">
    <property type="protein sequence ID" value="TDK64914.1"/>
    <property type="molecule type" value="Genomic_DNA"/>
</dbReference>
<dbReference type="EMBL" id="JAVGVR010000001">
    <property type="protein sequence ID" value="MDQ6596874.1"/>
    <property type="molecule type" value="Genomic_DNA"/>
</dbReference>
<evidence type="ECO:0000313" key="6">
    <source>
        <dbReference type="Proteomes" id="UP001178888"/>
    </source>
</evidence>
<reference evidence="4 5" key="1">
    <citation type="submission" date="2019-03" db="EMBL/GenBank/DDBJ databases">
        <title>Bacillus niacini sp. nov. a Nicotinate-Metabolizing Mesophile Isolated from Soil.</title>
        <authorList>
            <person name="Zhang G."/>
        </authorList>
    </citation>
    <scope>NUCLEOTIDE SEQUENCE [LARGE SCALE GENOMIC DNA]</scope>
    <source>
        <strain evidence="4 5">WN066</strain>
    </source>
</reference>
<dbReference type="Proteomes" id="UP001178888">
    <property type="component" value="Unassembled WGS sequence"/>
</dbReference>
<reference evidence="3" key="2">
    <citation type="submission" date="2023-08" db="EMBL/GenBank/DDBJ databases">
        <title>Nitrogen cycling bacteria in agricultural field soils.</title>
        <authorList>
            <person name="Jang J."/>
        </authorList>
    </citation>
    <scope>NUCLEOTIDE SEQUENCE</scope>
    <source>
        <strain evidence="3">PS3-36</strain>
    </source>
</reference>
<dbReference type="InterPro" id="IPR010273">
    <property type="entry name" value="DUF881"/>
</dbReference>
<protein>
    <submittedName>
        <fullName evidence="4">DUF881 domain-containing protein</fullName>
    </submittedName>
</protein>
<dbReference type="RefSeq" id="WP_133332515.1">
    <property type="nucleotide sequence ID" value="NZ_JAVGVR010000001.1"/>
</dbReference>
<evidence type="ECO:0000256" key="1">
    <source>
        <dbReference type="ARBA" id="ARBA00009108"/>
    </source>
</evidence>
<organism evidence="4 5">
    <name type="scientific">Bacillus salipaludis</name>
    <dbReference type="NCBI Taxonomy" id="2547811"/>
    <lineage>
        <taxon>Bacteria</taxon>
        <taxon>Bacillati</taxon>
        <taxon>Bacillota</taxon>
        <taxon>Bacilli</taxon>
        <taxon>Bacillales</taxon>
        <taxon>Bacillaceae</taxon>
        <taxon>Bacillus</taxon>
    </lineage>
</organism>
<dbReference type="Gene3D" id="3.30.70.1880">
    <property type="entry name" value="Protein of unknown function DUF881"/>
    <property type="match status" value="1"/>
</dbReference>
<keyword evidence="2" id="KW-0472">Membrane</keyword>
<sequence length="246" mass="27834">MDKPKKNLSFTLITAIIGFMIAIQFQTIKKPVDRDTRDIWEIREALLKEKELQSTLLSEIRSNEEKLTAYESKRKKGKEQALKDTLNELKVEAGLTKVTGPGITLKIEPALEEIELGASVTQEVSPDLLQRLLNELNMYEAKYVSIDGQRVINTTVIRDINAQTKIDGHTIKSLPIEVKVVADSIDTAEKLYNRMKVSKSIEEFYIENLRLTVSSPKTKVTVPSYENPIRIRYMEPVKGNEGGGNK</sequence>
<comment type="similarity">
    <text evidence="1">Belongs to the UPF0749 family.</text>
</comment>
<dbReference type="AlphaFoldDB" id="A0A4R5W1H6"/>
<keyword evidence="2" id="KW-0812">Transmembrane</keyword>
<proteinExistence type="inferred from homology"/>
<name>A0A4R5W1H6_9BACI</name>
<evidence type="ECO:0000313" key="4">
    <source>
        <dbReference type="EMBL" id="TDK64914.1"/>
    </source>
</evidence>
<keyword evidence="6" id="KW-1185">Reference proteome</keyword>
<feature type="transmembrane region" description="Helical" evidence="2">
    <location>
        <begin position="7"/>
        <end position="25"/>
    </location>
</feature>
<dbReference type="Proteomes" id="UP000295132">
    <property type="component" value="Unassembled WGS sequence"/>
</dbReference>
<evidence type="ECO:0000313" key="3">
    <source>
        <dbReference type="EMBL" id="MDQ6596874.1"/>
    </source>
</evidence>
<evidence type="ECO:0000256" key="2">
    <source>
        <dbReference type="SAM" id="Phobius"/>
    </source>
</evidence>
<dbReference type="Pfam" id="PF05949">
    <property type="entry name" value="DUF881"/>
    <property type="match status" value="1"/>
</dbReference>